<keyword evidence="10" id="KW-1185">Reference proteome</keyword>
<dbReference type="InterPro" id="IPR036955">
    <property type="entry name" value="AP2/ERF_dom_sf"/>
</dbReference>
<dbReference type="GO" id="GO:0005634">
    <property type="term" value="C:nucleus"/>
    <property type="evidence" value="ECO:0007669"/>
    <property type="project" value="UniProtKB-SubCell"/>
</dbReference>
<keyword evidence="2" id="KW-0611">Plant defense</keyword>
<feature type="region of interest" description="Disordered" evidence="7">
    <location>
        <begin position="91"/>
        <end position="114"/>
    </location>
</feature>
<dbReference type="AlphaFoldDB" id="A0ABD1U8Y6"/>
<name>A0ABD1U8Y6_9LAMI</name>
<protein>
    <submittedName>
        <fullName evidence="9">Ethylene-responsive transcription factor ABR1-like</fullName>
    </submittedName>
</protein>
<evidence type="ECO:0000256" key="7">
    <source>
        <dbReference type="SAM" id="MobiDB-lite"/>
    </source>
</evidence>
<feature type="region of interest" description="Disordered" evidence="7">
    <location>
        <begin position="328"/>
        <end position="355"/>
    </location>
</feature>
<dbReference type="GO" id="GO:0003677">
    <property type="term" value="F:DNA binding"/>
    <property type="evidence" value="ECO:0007669"/>
    <property type="project" value="UniProtKB-KW"/>
</dbReference>
<dbReference type="SUPFAM" id="SSF54171">
    <property type="entry name" value="DNA-binding domain"/>
    <property type="match status" value="1"/>
</dbReference>
<keyword evidence="6" id="KW-0539">Nucleus</keyword>
<comment type="subcellular location">
    <subcellularLocation>
        <location evidence="1">Nucleus</location>
    </subcellularLocation>
</comment>
<comment type="caution">
    <text evidence="9">The sequence shown here is derived from an EMBL/GenBank/DDBJ whole genome shotgun (WGS) entry which is preliminary data.</text>
</comment>
<dbReference type="PANTHER" id="PTHR31190">
    <property type="entry name" value="DNA-BINDING DOMAIN"/>
    <property type="match status" value="1"/>
</dbReference>
<evidence type="ECO:0000256" key="5">
    <source>
        <dbReference type="ARBA" id="ARBA00023163"/>
    </source>
</evidence>
<feature type="region of interest" description="Disordered" evidence="7">
    <location>
        <begin position="31"/>
        <end position="56"/>
    </location>
</feature>
<feature type="domain" description="AP2/ERF" evidence="8">
    <location>
        <begin position="182"/>
        <end position="239"/>
    </location>
</feature>
<dbReference type="PROSITE" id="PS51032">
    <property type="entry name" value="AP2_ERF"/>
    <property type="match status" value="1"/>
</dbReference>
<organism evidence="9 10">
    <name type="scientific">Forsythia ovata</name>
    <dbReference type="NCBI Taxonomy" id="205694"/>
    <lineage>
        <taxon>Eukaryota</taxon>
        <taxon>Viridiplantae</taxon>
        <taxon>Streptophyta</taxon>
        <taxon>Embryophyta</taxon>
        <taxon>Tracheophyta</taxon>
        <taxon>Spermatophyta</taxon>
        <taxon>Magnoliopsida</taxon>
        <taxon>eudicotyledons</taxon>
        <taxon>Gunneridae</taxon>
        <taxon>Pentapetalae</taxon>
        <taxon>asterids</taxon>
        <taxon>lamiids</taxon>
        <taxon>Lamiales</taxon>
        <taxon>Oleaceae</taxon>
        <taxon>Forsythieae</taxon>
        <taxon>Forsythia</taxon>
    </lineage>
</organism>
<feature type="compositionally biased region" description="Polar residues" evidence="7">
    <location>
        <begin position="334"/>
        <end position="355"/>
    </location>
</feature>
<reference evidence="10" key="1">
    <citation type="submission" date="2024-07" db="EMBL/GenBank/DDBJ databases">
        <title>Two chromosome-level genome assemblies of Korean endemic species Abeliophyllum distichum and Forsythia ovata (Oleaceae).</title>
        <authorList>
            <person name="Jang H."/>
        </authorList>
    </citation>
    <scope>NUCLEOTIDE SEQUENCE [LARGE SCALE GENOMIC DNA]</scope>
</reference>
<keyword evidence="5" id="KW-0804">Transcription</keyword>
<accession>A0ABD1U8Y6</accession>
<dbReference type="SMART" id="SM00380">
    <property type="entry name" value="AP2"/>
    <property type="match status" value="1"/>
</dbReference>
<dbReference type="InterPro" id="IPR016177">
    <property type="entry name" value="DNA-bd_dom_sf"/>
</dbReference>
<dbReference type="Pfam" id="PF00847">
    <property type="entry name" value="AP2"/>
    <property type="match status" value="1"/>
</dbReference>
<dbReference type="CDD" id="cd00018">
    <property type="entry name" value="AP2"/>
    <property type="match status" value="1"/>
</dbReference>
<dbReference type="GO" id="GO:0006952">
    <property type="term" value="P:defense response"/>
    <property type="evidence" value="ECO:0007669"/>
    <property type="project" value="UniProtKB-KW"/>
</dbReference>
<keyword evidence="3" id="KW-0805">Transcription regulation</keyword>
<dbReference type="InterPro" id="IPR001471">
    <property type="entry name" value="AP2/ERF_dom"/>
</dbReference>
<proteinExistence type="predicted"/>
<evidence type="ECO:0000256" key="3">
    <source>
        <dbReference type="ARBA" id="ARBA00023015"/>
    </source>
</evidence>
<evidence type="ECO:0000313" key="9">
    <source>
        <dbReference type="EMBL" id="KAL2521452.1"/>
    </source>
</evidence>
<sequence length="355" mass="38888">MIKSHLSQIPFIRCPSFVYARKVFKVANSRKNISDNTRRKRNNAHHGMESSVPPPIVSRSINREQEMSAMVSALVHVVAGNANEEAMHGQEYATGGGVGGTATASSGGSDPFVSSWGTVGDKRLREEQSTMQFSESFARVYRAQSDISFGSSDAGSVPAAEAVYTYNNTESHEDGGAERIRRYRGVRRRPWGKWAAEIRDPNKATRVWLGTFSSAEDAARAYDEAALRFRGNKAKLNFPENVTRLIPSSSSSSSQSITSHHYVSTLAEPIVHTQAQHQLRNPNSQMLGPPNLLEQLRFSSSMTSEFQSSPSISSQSMLYFPPLFPAQPPENIGISDSQSTGNIGAQFSRHQNSSG</sequence>
<evidence type="ECO:0000256" key="6">
    <source>
        <dbReference type="ARBA" id="ARBA00023242"/>
    </source>
</evidence>
<dbReference type="EMBL" id="JBFOLJ010000007">
    <property type="protein sequence ID" value="KAL2521452.1"/>
    <property type="molecule type" value="Genomic_DNA"/>
</dbReference>
<dbReference type="FunFam" id="3.30.730.10:FF:000001">
    <property type="entry name" value="Ethylene-responsive transcription factor 2"/>
    <property type="match status" value="1"/>
</dbReference>
<evidence type="ECO:0000259" key="8">
    <source>
        <dbReference type="PROSITE" id="PS51032"/>
    </source>
</evidence>
<evidence type="ECO:0000256" key="4">
    <source>
        <dbReference type="ARBA" id="ARBA00023125"/>
    </source>
</evidence>
<evidence type="ECO:0000256" key="1">
    <source>
        <dbReference type="ARBA" id="ARBA00004123"/>
    </source>
</evidence>
<dbReference type="Proteomes" id="UP001604277">
    <property type="component" value="Unassembled WGS sequence"/>
</dbReference>
<dbReference type="PRINTS" id="PR00367">
    <property type="entry name" value="ETHRSPELEMNT"/>
</dbReference>
<dbReference type="InterPro" id="IPR044808">
    <property type="entry name" value="ERF_plant"/>
</dbReference>
<keyword evidence="4" id="KW-0238">DNA-binding</keyword>
<dbReference type="Gene3D" id="3.30.730.10">
    <property type="entry name" value="AP2/ERF domain"/>
    <property type="match status" value="1"/>
</dbReference>
<evidence type="ECO:0000313" key="10">
    <source>
        <dbReference type="Proteomes" id="UP001604277"/>
    </source>
</evidence>
<dbReference type="PANTHER" id="PTHR31190:SF473">
    <property type="entry name" value="OS05G0437100 PROTEIN"/>
    <property type="match status" value="1"/>
</dbReference>
<evidence type="ECO:0000256" key="2">
    <source>
        <dbReference type="ARBA" id="ARBA00022821"/>
    </source>
</evidence>
<gene>
    <name evidence="9" type="ORF">Fot_25375</name>
</gene>